<dbReference type="InterPro" id="IPR008920">
    <property type="entry name" value="TF_FadR/GntR_C"/>
</dbReference>
<sequence length="210" mass="23906">MTQSLVLRDSVKDYLLGQIQKGELPIGKTINLAKLSREIGVSVTPIREALSQLEHARVIKAVPKRGFLVTRLSKEEARDLYEMTAQLEMMALEASSFSKMDLNTLRTHHKKMEIAGNSKDAISHRFEFHGLLVQNCKNKVLLQILEDLKMRLLFYERGLGEDSSFHSLLNNQNEAIVQALEEDNLPAAALILKMSWMAVLEYVESRLDRK</sequence>
<evidence type="ECO:0000313" key="6">
    <source>
        <dbReference type="Proteomes" id="UP000261828"/>
    </source>
</evidence>
<dbReference type="SUPFAM" id="SSF48008">
    <property type="entry name" value="GntR ligand-binding domain-like"/>
    <property type="match status" value="1"/>
</dbReference>
<keyword evidence="2" id="KW-0238">DNA-binding</keyword>
<dbReference type="GO" id="GO:0003700">
    <property type="term" value="F:DNA-binding transcription factor activity"/>
    <property type="evidence" value="ECO:0007669"/>
    <property type="project" value="InterPro"/>
</dbReference>
<dbReference type="PROSITE" id="PS50949">
    <property type="entry name" value="HTH_GNTR"/>
    <property type="match status" value="1"/>
</dbReference>
<keyword evidence="6" id="KW-1185">Reference proteome</keyword>
<reference evidence="5 6" key="1">
    <citation type="submission" date="2018-08" db="EMBL/GenBank/DDBJ databases">
        <title>Muricauda nanhaiensis sp. nov., isolated from seawater of the South China Sea.</title>
        <authorList>
            <person name="Dang Y."/>
        </authorList>
    </citation>
    <scope>NUCLEOTIDE SEQUENCE [LARGE SCALE GENOMIC DNA]</scope>
    <source>
        <strain evidence="5 6">SM1704</strain>
    </source>
</reference>
<dbReference type="SUPFAM" id="SSF46785">
    <property type="entry name" value="Winged helix' DNA-binding domain"/>
    <property type="match status" value="1"/>
</dbReference>
<dbReference type="Pfam" id="PF00392">
    <property type="entry name" value="GntR"/>
    <property type="match status" value="1"/>
</dbReference>
<dbReference type="AlphaFoldDB" id="A0A371JUT9"/>
<dbReference type="InterPro" id="IPR011711">
    <property type="entry name" value="GntR_C"/>
</dbReference>
<dbReference type="EMBL" id="QTJX01000001">
    <property type="protein sequence ID" value="RDY61583.1"/>
    <property type="molecule type" value="Genomic_DNA"/>
</dbReference>
<name>A0A371JUT9_9FLAO</name>
<gene>
    <name evidence="5" type="ORF">DX873_05340</name>
</gene>
<dbReference type="RefSeq" id="WP_116183463.1">
    <property type="nucleotide sequence ID" value="NZ_QTJX01000001.1"/>
</dbReference>
<feature type="domain" description="HTH gntR-type" evidence="4">
    <location>
        <begin position="5"/>
        <end position="72"/>
    </location>
</feature>
<proteinExistence type="predicted"/>
<keyword evidence="1" id="KW-0805">Transcription regulation</keyword>
<dbReference type="PANTHER" id="PTHR43537:SF49">
    <property type="entry name" value="TRANSCRIPTIONAL REGULATORY PROTEIN"/>
    <property type="match status" value="1"/>
</dbReference>
<keyword evidence="3" id="KW-0804">Transcription</keyword>
<evidence type="ECO:0000256" key="3">
    <source>
        <dbReference type="ARBA" id="ARBA00023163"/>
    </source>
</evidence>
<dbReference type="InterPro" id="IPR036390">
    <property type="entry name" value="WH_DNA-bd_sf"/>
</dbReference>
<dbReference type="InterPro" id="IPR036388">
    <property type="entry name" value="WH-like_DNA-bd_sf"/>
</dbReference>
<evidence type="ECO:0000259" key="4">
    <source>
        <dbReference type="PROSITE" id="PS50949"/>
    </source>
</evidence>
<dbReference type="GO" id="GO:0003677">
    <property type="term" value="F:DNA binding"/>
    <property type="evidence" value="ECO:0007669"/>
    <property type="project" value="UniProtKB-KW"/>
</dbReference>
<evidence type="ECO:0000313" key="5">
    <source>
        <dbReference type="EMBL" id="RDY61583.1"/>
    </source>
</evidence>
<protein>
    <submittedName>
        <fullName evidence="5">GntR family transcriptional regulator</fullName>
    </submittedName>
</protein>
<comment type="caution">
    <text evidence="5">The sequence shown here is derived from an EMBL/GenBank/DDBJ whole genome shotgun (WGS) entry which is preliminary data.</text>
</comment>
<dbReference type="SMART" id="SM00345">
    <property type="entry name" value="HTH_GNTR"/>
    <property type="match status" value="1"/>
</dbReference>
<dbReference type="Proteomes" id="UP000261828">
    <property type="component" value="Unassembled WGS sequence"/>
</dbReference>
<organism evidence="5 6">
    <name type="scientific">Flagellimonas nanhaiensis</name>
    <dbReference type="NCBI Taxonomy" id="2292706"/>
    <lineage>
        <taxon>Bacteria</taxon>
        <taxon>Pseudomonadati</taxon>
        <taxon>Bacteroidota</taxon>
        <taxon>Flavobacteriia</taxon>
        <taxon>Flavobacteriales</taxon>
        <taxon>Flavobacteriaceae</taxon>
        <taxon>Flagellimonas</taxon>
    </lineage>
</organism>
<evidence type="ECO:0000256" key="1">
    <source>
        <dbReference type="ARBA" id="ARBA00023015"/>
    </source>
</evidence>
<dbReference type="SMART" id="SM00895">
    <property type="entry name" value="FCD"/>
    <property type="match status" value="1"/>
</dbReference>
<dbReference type="PANTHER" id="PTHR43537">
    <property type="entry name" value="TRANSCRIPTIONAL REGULATOR, GNTR FAMILY"/>
    <property type="match status" value="1"/>
</dbReference>
<dbReference type="InterPro" id="IPR000524">
    <property type="entry name" value="Tscrpt_reg_HTH_GntR"/>
</dbReference>
<dbReference type="Gene3D" id="1.20.120.530">
    <property type="entry name" value="GntR ligand-binding domain-like"/>
    <property type="match status" value="1"/>
</dbReference>
<dbReference type="OrthoDB" id="389878at2"/>
<accession>A0A371JUT9</accession>
<dbReference type="Gene3D" id="1.10.10.10">
    <property type="entry name" value="Winged helix-like DNA-binding domain superfamily/Winged helix DNA-binding domain"/>
    <property type="match status" value="1"/>
</dbReference>
<dbReference type="Pfam" id="PF07729">
    <property type="entry name" value="FCD"/>
    <property type="match status" value="1"/>
</dbReference>
<evidence type="ECO:0000256" key="2">
    <source>
        <dbReference type="ARBA" id="ARBA00023125"/>
    </source>
</evidence>